<dbReference type="InterPro" id="IPR017932">
    <property type="entry name" value="GATase_2_dom"/>
</dbReference>
<dbReference type="SUPFAM" id="SSF52402">
    <property type="entry name" value="Adenine nucleotide alpha hydrolases-like"/>
    <property type="match status" value="1"/>
</dbReference>
<dbReference type="InterPro" id="IPR006426">
    <property type="entry name" value="Asn_synth_AEB"/>
</dbReference>
<dbReference type="EC" id="6.3.5.4" evidence="2"/>
<evidence type="ECO:0000259" key="10">
    <source>
        <dbReference type="PROSITE" id="PS51278"/>
    </source>
</evidence>
<evidence type="ECO:0000256" key="8">
    <source>
        <dbReference type="ARBA" id="ARBA00030234"/>
    </source>
</evidence>
<dbReference type="CDD" id="cd01991">
    <property type="entry name" value="Asn_synthase_B_C"/>
    <property type="match status" value="1"/>
</dbReference>
<feature type="domain" description="Glutamine amidotransferase type-2" evidence="10">
    <location>
        <begin position="2"/>
        <end position="201"/>
    </location>
</feature>
<organism evidence="11">
    <name type="scientific">viral metagenome</name>
    <dbReference type="NCBI Taxonomy" id="1070528"/>
    <lineage>
        <taxon>unclassified sequences</taxon>
        <taxon>metagenomes</taxon>
        <taxon>organismal metagenomes</taxon>
    </lineage>
</organism>
<dbReference type="PANTHER" id="PTHR11772:SF23">
    <property type="entry name" value="ASPARAGINE SYNTHETASE [GLUTAMINE-HYDROLYZING]"/>
    <property type="match status" value="1"/>
</dbReference>
<keyword evidence="3" id="KW-0436">Ligase</keyword>
<sequence>MCGIWTLINLKRKNHELDIVKLFQDFYNLKHRGPDNSYFETYNNVTIGFHRLAIMDDTFNANQPFILEDNHRTVIFICNGEIYNFKELIERHHLPSYIKNDCMVIPEAYMDMLKRDNTFDFNRFIKEEVKGEFAFILYEFDRLKNLKKVIVGRDEVGVRPLYYTPDSTETLFFASEIKGGLSQSHKITEFPPGHIFTYSLDELDNLSCDKYNYSTVYDVVVKDLSEAEHLKAVQTAVLNSVRRRLNADKPFAFLLSGGVDSSLVATISAKILGKPIRTFCCSIKGEDGKGVGTDLKYARMVAEHIGSTHTEVLFTPEEGLAAIPDVIRTIESWDTTTVRASVVQYLVCKYIGQNTDCKVVMVGEGVDEVASSYLFNWYAPNGSALDKCSKEYVKNIHYYDVKRADRCICRWGLEGRVPLLDPEFIEAYWTIPGDARMPTYKNMEKWCIRKAFDETNILPDKVLWRTKEAQSDACSSKEKSWYSIIQEFVEDKVTDEELASAATRFPYCTPQTKEAFYYRKIFCDVFGEERQEIIPGFWQPKWNKQGQEVTEYIDPSARVLSIYNKTD</sequence>
<keyword evidence="7" id="KW-0061">Asparagine biosynthesis</keyword>
<dbReference type="PANTHER" id="PTHR11772">
    <property type="entry name" value="ASPARAGINE SYNTHETASE"/>
    <property type="match status" value="1"/>
</dbReference>
<dbReference type="InterPro" id="IPR014729">
    <property type="entry name" value="Rossmann-like_a/b/a_fold"/>
</dbReference>
<dbReference type="Pfam" id="PF00733">
    <property type="entry name" value="Asn_synthase"/>
    <property type="match status" value="2"/>
</dbReference>
<dbReference type="Gene3D" id="3.60.20.10">
    <property type="entry name" value="Glutamine Phosphoribosylpyrophosphate, subunit 1, domain 1"/>
    <property type="match status" value="1"/>
</dbReference>
<dbReference type="InterPro" id="IPR029055">
    <property type="entry name" value="Ntn_hydrolases_N"/>
</dbReference>
<dbReference type="GO" id="GO:0006529">
    <property type="term" value="P:asparagine biosynthetic process"/>
    <property type="evidence" value="ECO:0007669"/>
    <property type="project" value="UniProtKB-KW"/>
</dbReference>
<dbReference type="PIRSF" id="PIRSF001589">
    <property type="entry name" value="Asn_synthetase_glu-h"/>
    <property type="match status" value="1"/>
</dbReference>
<dbReference type="GO" id="GO:0004066">
    <property type="term" value="F:asparagine synthase (glutamine-hydrolyzing) activity"/>
    <property type="evidence" value="ECO:0007669"/>
    <property type="project" value="UniProtKB-EC"/>
</dbReference>
<evidence type="ECO:0000256" key="3">
    <source>
        <dbReference type="ARBA" id="ARBA00022598"/>
    </source>
</evidence>
<dbReference type="EMBL" id="MN739677">
    <property type="protein sequence ID" value="QHT20048.1"/>
    <property type="molecule type" value="Genomic_DNA"/>
</dbReference>
<dbReference type="GO" id="GO:0005829">
    <property type="term" value="C:cytosol"/>
    <property type="evidence" value="ECO:0007669"/>
    <property type="project" value="TreeGrafter"/>
</dbReference>
<protein>
    <recommendedName>
        <fullName evidence="2">asparagine synthase (glutamine-hydrolyzing)</fullName>
        <ecNumber evidence="2">6.3.5.4</ecNumber>
    </recommendedName>
    <alternativeName>
        <fullName evidence="8">Glutamine-dependent asparagine synthetase</fullName>
    </alternativeName>
</protein>
<comment type="catalytic activity">
    <reaction evidence="9">
        <text>L-aspartate + L-glutamine + ATP + H2O = L-asparagine + L-glutamate + AMP + diphosphate + H(+)</text>
        <dbReference type="Rhea" id="RHEA:12228"/>
        <dbReference type="ChEBI" id="CHEBI:15377"/>
        <dbReference type="ChEBI" id="CHEBI:15378"/>
        <dbReference type="ChEBI" id="CHEBI:29985"/>
        <dbReference type="ChEBI" id="CHEBI:29991"/>
        <dbReference type="ChEBI" id="CHEBI:30616"/>
        <dbReference type="ChEBI" id="CHEBI:33019"/>
        <dbReference type="ChEBI" id="CHEBI:58048"/>
        <dbReference type="ChEBI" id="CHEBI:58359"/>
        <dbReference type="ChEBI" id="CHEBI:456215"/>
        <dbReference type="EC" id="6.3.5.4"/>
    </reaction>
</comment>
<keyword evidence="5" id="KW-0547">Nucleotide-binding</keyword>
<evidence type="ECO:0000256" key="9">
    <source>
        <dbReference type="ARBA" id="ARBA00048741"/>
    </source>
</evidence>
<evidence type="ECO:0000313" key="11">
    <source>
        <dbReference type="EMBL" id="QHT20048.1"/>
    </source>
</evidence>
<dbReference type="SUPFAM" id="SSF56235">
    <property type="entry name" value="N-terminal nucleophile aminohydrolases (Ntn hydrolases)"/>
    <property type="match status" value="1"/>
</dbReference>
<accession>A0A6C0DU97</accession>
<keyword evidence="6" id="KW-0067">ATP-binding</keyword>
<dbReference type="Gene3D" id="3.40.50.620">
    <property type="entry name" value="HUPs"/>
    <property type="match status" value="1"/>
</dbReference>
<dbReference type="InterPro" id="IPR001962">
    <property type="entry name" value="Asn_synthase"/>
</dbReference>
<evidence type="ECO:0000256" key="2">
    <source>
        <dbReference type="ARBA" id="ARBA00012737"/>
    </source>
</evidence>
<evidence type="ECO:0000256" key="1">
    <source>
        <dbReference type="ARBA" id="ARBA00005187"/>
    </source>
</evidence>
<dbReference type="PROSITE" id="PS51278">
    <property type="entry name" value="GATASE_TYPE_2"/>
    <property type="match status" value="1"/>
</dbReference>
<dbReference type="GO" id="GO:0005524">
    <property type="term" value="F:ATP binding"/>
    <property type="evidence" value="ECO:0007669"/>
    <property type="project" value="UniProtKB-KW"/>
</dbReference>
<dbReference type="InterPro" id="IPR050795">
    <property type="entry name" value="Asn_Synthetase"/>
</dbReference>
<name>A0A6C0DU97_9ZZZZ</name>
<keyword evidence="4" id="KW-0028">Amino-acid biosynthesis</keyword>
<evidence type="ECO:0000256" key="4">
    <source>
        <dbReference type="ARBA" id="ARBA00022605"/>
    </source>
</evidence>
<comment type="pathway">
    <text evidence="1">Amino-acid biosynthesis; L-asparagine biosynthesis; L-asparagine from L-aspartate (L-Gln route): step 1/1.</text>
</comment>
<reference evidence="11" key="1">
    <citation type="journal article" date="2020" name="Nature">
        <title>Giant virus diversity and host interactions through global metagenomics.</title>
        <authorList>
            <person name="Schulz F."/>
            <person name="Roux S."/>
            <person name="Paez-Espino D."/>
            <person name="Jungbluth S."/>
            <person name="Walsh D.A."/>
            <person name="Denef V.J."/>
            <person name="McMahon K.D."/>
            <person name="Konstantinidis K.T."/>
            <person name="Eloe-Fadrosh E.A."/>
            <person name="Kyrpides N.C."/>
            <person name="Woyke T."/>
        </authorList>
    </citation>
    <scope>NUCLEOTIDE SEQUENCE</scope>
    <source>
        <strain evidence="11">GVMAG-M-3300023174-60</strain>
    </source>
</reference>
<dbReference type="AlphaFoldDB" id="A0A6C0DU97"/>
<dbReference type="Pfam" id="PF13537">
    <property type="entry name" value="GATase_7"/>
    <property type="match status" value="1"/>
</dbReference>
<proteinExistence type="predicted"/>
<evidence type="ECO:0000256" key="5">
    <source>
        <dbReference type="ARBA" id="ARBA00022741"/>
    </source>
</evidence>
<evidence type="ECO:0000256" key="7">
    <source>
        <dbReference type="ARBA" id="ARBA00022888"/>
    </source>
</evidence>
<evidence type="ECO:0000256" key="6">
    <source>
        <dbReference type="ARBA" id="ARBA00022840"/>
    </source>
</evidence>